<dbReference type="Pfam" id="PF00400">
    <property type="entry name" value="WD40"/>
    <property type="match status" value="2"/>
</dbReference>
<dbReference type="InterPro" id="IPR015943">
    <property type="entry name" value="WD40/YVTN_repeat-like_dom_sf"/>
</dbReference>
<protein>
    <submittedName>
        <fullName evidence="2">Uncharacterized protein</fullName>
    </submittedName>
</protein>
<dbReference type="Proteomes" id="UP000023152">
    <property type="component" value="Unassembled WGS sequence"/>
</dbReference>
<keyword evidence="3" id="KW-1185">Reference proteome</keyword>
<accession>X6MEN6</accession>
<reference evidence="2 3" key="1">
    <citation type="journal article" date="2013" name="Curr. Biol.">
        <title>The Genome of the Foraminiferan Reticulomyxa filosa.</title>
        <authorList>
            <person name="Glockner G."/>
            <person name="Hulsmann N."/>
            <person name="Schleicher M."/>
            <person name="Noegel A.A."/>
            <person name="Eichinger L."/>
            <person name="Gallinger C."/>
            <person name="Pawlowski J."/>
            <person name="Sierra R."/>
            <person name="Euteneuer U."/>
            <person name="Pillet L."/>
            <person name="Moustafa A."/>
            <person name="Platzer M."/>
            <person name="Groth M."/>
            <person name="Szafranski K."/>
            <person name="Schliwa M."/>
        </authorList>
    </citation>
    <scope>NUCLEOTIDE SEQUENCE [LARGE SCALE GENOMIC DNA]</scope>
</reference>
<dbReference type="PANTHER" id="PTHR19879">
    <property type="entry name" value="TRANSCRIPTION INITIATION FACTOR TFIID"/>
    <property type="match status" value="1"/>
</dbReference>
<feature type="non-terminal residue" evidence="2">
    <location>
        <position position="1"/>
    </location>
</feature>
<dbReference type="OrthoDB" id="2615105at2759"/>
<dbReference type="InterPro" id="IPR001680">
    <property type="entry name" value="WD40_rpt"/>
</dbReference>
<feature type="repeat" description="WD" evidence="1">
    <location>
        <begin position="8"/>
        <end position="49"/>
    </location>
</feature>
<dbReference type="PROSITE" id="PS50082">
    <property type="entry name" value="WD_REPEATS_2"/>
    <property type="match status" value="2"/>
</dbReference>
<comment type="caution">
    <text evidence="2">The sequence shown here is derived from an EMBL/GenBank/DDBJ whole genome shotgun (WGS) entry which is preliminary data.</text>
</comment>
<dbReference type="InterPro" id="IPR036322">
    <property type="entry name" value="WD40_repeat_dom_sf"/>
</dbReference>
<dbReference type="PANTHER" id="PTHR19879:SF9">
    <property type="entry name" value="TRANSCRIPTION INITIATION FACTOR TFIID SUBUNIT 5"/>
    <property type="match status" value="1"/>
</dbReference>
<feature type="repeat" description="WD" evidence="1">
    <location>
        <begin position="50"/>
        <end position="80"/>
    </location>
</feature>
<name>X6MEN6_RETFI</name>
<evidence type="ECO:0000313" key="2">
    <source>
        <dbReference type="EMBL" id="ETO12141.1"/>
    </source>
</evidence>
<proteinExistence type="predicted"/>
<evidence type="ECO:0000313" key="3">
    <source>
        <dbReference type="Proteomes" id="UP000023152"/>
    </source>
</evidence>
<dbReference type="PROSITE" id="PS50294">
    <property type="entry name" value="WD_REPEATS_REGION"/>
    <property type="match status" value="2"/>
</dbReference>
<dbReference type="SUPFAM" id="SSF50978">
    <property type="entry name" value="WD40 repeat-like"/>
    <property type="match status" value="1"/>
</dbReference>
<organism evidence="2 3">
    <name type="scientific">Reticulomyxa filosa</name>
    <dbReference type="NCBI Taxonomy" id="46433"/>
    <lineage>
        <taxon>Eukaryota</taxon>
        <taxon>Sar</taxon>
        <taxon>Rhizaria</taxon>
        <taxon>Retaria</taxon>
        <taxon>Foraminifera</taxon>
        <taxon>Monothalamids</taxon>
        <taxon>Reticulomyxidae</taxon>
        <taxon>Reticulomyxa</taxon>
    </lineage>
</organism>
<evidence type="ECO:0000256" key="1">
    <source>
        <dbReference type="PROSITE-ProRule" id="PRU00221"/>
    </source>
</evidence>
<dbReference type="Gene3D" id="2.130.10.10">
    <property type="entry name" value="YVTN repeat-like/Quinoprotein amine dehydrogenase"/>
    <property type="match status" value="1"/>
</dbReference>
<keyword evidence="1" id="KW-0853">WD repeat</keyword>
<gene>
    <name evidence="2" type="ORF">RFI_25235</name>
</gene>
<dbReference type="AlphaFoldDB" id="X6MEN6"/>
<sequence>SGKQIQCLEGHSNCVNSVQFSPDGTRIVSGSEDSTIRLWDAFSGKQIQCLEDHSNNVTSVQFSPDGTKIVSGSWDDTIRLSARFFPLSSSVSDITDNLAAIRLPSNDSEERHTHSLNNNGEQWRSIWQGGSCLSLKGSVWKDTKGLTSLQMSVVESYGGTF</sequence>
<dbReference type="SMART" id="SM00320">
    <property type="entry name" value="WD40"/>
    <property type="match status" value="2"/>
</dbReference>
<dbReference type="EMBL" id="ASPP01021681">
    <property type="protein sequence ID" value="ETO12141.1"/>
    <property type="molecule type" value="Genomic_DNA"/>
</dbReference>